<protein>
    <submittedName>
        <fullName evidence="1">Uncharacterized protein</fullName>
    </submittedName>
</protein>
<dbReference type="EMBL" id="VIRV01000031">
    <property type="protein sequence ID" value="MBY0759871.1"/>
    <property type="molecule type" value="Genomic_DNA"/>
</dbReference>
<gene>
    <name evidence="1" type="ORF">FLB61_12465</name>
</gene>
<sequence length="86" mass="9841">MESANYKVTDIFGYLPCEVISLNEIESLFFNALDGICSERYKVFFNSDQVELNSLQLEAIEDLKELRRNIAYVTQGSKLVAIIGYH</sequence>
<evidence type="ECO:0000313" key="1">
    <source>
        <dbReference type="EMBL" id="MBY0759871.1"/>
    </source>
</evidence>
<organism evidence="1 2">
    <name type="scientific">Sellimonas caecigallum</name>
    <dbReference type="NCBI Taxonomy" id="2592333"/>
    <lineage>
        <taxon>Bacteria</taxon>
        <taxon>Bacillati</taxon>
        <taxon>Bacillota</taxon>
        <taxon>Clostridia</taxon>
        <taxon>Lachnospirales</taxon>
        <taxon>Lachnospiraceae</taxon>
        <taxon>Sellimonas</taxon>
    </lineage>
</organism>
<reference evidence="1 2" key="1">
    <citation type="journal article" date="2020" name="New Microbes New Infect">
        <title>Sellimonas caecigallum sp. nov., description and genome sequence of a new member of the Sellimonas genus isolated from the cecum of feral chicken.</title>
        <authorList>
            <person name="Wongkuna S."/>
            <person name="Ghimire S."/>
            <person name="Antony L."/>
            <person name="Chankhamhaengdecha S."/>
            <person name="Janvilisri T."/>
            <person name="Scaria J."/>
        </authorList>
    </citation>
    <scope>NUCLEOTIDE SEQUENCE [LARGE SCALE GENOMIC DNA]</scope>
    <source>
        <strain evidence="1 2">SW451</strain>
    </source>
</reference>
<proteinExistence type="predicted"/>
<dbReference type="RefSeq" id="WP_087202759.1">
    <property type="nucleotide sequence ID" value="NZ_CP173660.1"/>
</dbReference>
<keyword evidence="2" id="KW-1185">Reference proteome</keyword>
<evidence type="ECO:0000313" key="2">
    <source>
        <dbReference type="Proteomes" id="UP000779049"/>
    </source>
</evidence>
<accession>A0ABS7L9W4</accession>
<name>A0ABS7L9W4_9FIRM</name>
<dbReference type="Proteomes" id="UP000779049">
    <property type="component" value="Unassembled WGS sequence"/>
</dbReference>
<comment type="caution">
    <text evidence="1">The sequence shown here is derived from an EMBL/GenBank/DDBJ whole genome shotgun (WGS) entry which is preliminary data.</text>
</comment>